<keyword evidence="3" id="KW-1185">Reference proteome</keyword>
<sequence length="447" mass="49896">MRGLSGYRLAGSDRWASIRRLGSRMLQLRLQPTVHSPQTTMTVPFQPSTTTTQDMPKREIDYTSPNSESHRRHDLLPEILGKIFRLAALDKEGYTIQSQVPAAFRALKADYFPDDSDPSCECLEAIENAGKYTPTACDDDFYVFSQLLAAGVQLREAISIDNPSQAWDNLRSFKVKVFGTCIEAPPNFFSLRHLPPVQFLDLKMFDATSFDSDGRIRMGSLTSTGTLIGLRTSTSTFPRLHRLGVSNVAHPFAPHALSFLHAPSLRNLVIGVHLRAHPHLDTPEKPPQTTRQLMESLAILTPPPNPLHTLTLSHVRGLKTLEAVDSKELVYILRDLPSLRRRSLVAFHFDAREFLDASRSSTGLAPALQYLDLACLYSTFQLHYMFGFVRDLAQRKGGSLAPAKSTFQTLTVSHSRSDSALAARYEASPIVPELSAVYGVRVERYLF</sequence>
<feature type="compositionally biased region" description="Polar residues" evidence="1">
    <location>
        <begin position="38"/>
        <end position="54"/>
    </location>
</feature>
<reference evidence="2 3" key="1">
    <citation type="journal article" date="2019" name="Nat. Ecol. Evol.">
        <title>Megaphylogeny resolves global patterns of mushroom evolution.</title>
        <authorList>
            <person name="Varga T."/>
            <person name="Krizsan K."/>
            <person name="Foldi C."/>
            <person name="Dima B."/>
            <person name="Sanchez-Garcia M."/>
            <person name="Sanchez-Ramirez S."/>
            <person name="Szollosi G.J."/>
            <person name="Szarkandi J.G."/>
            <person name="Papp V."/>
            <person name="Albert L."/>
            <person name="Andreopoulos W."/>
            <person name="Angelini C."/>
            <person name="Antonin V."/>
            <person name="Barry K.W."/>
            <person name="Bougher N.L."/>
            <person name="Buchanan P."/>
            <person name="Buyck B."/>
            <person name="Bense V."/>
            <person name="Catcheside P."/>
            <person name="Chovatia M."/>
            <person name="Cooper J."/>
            <person name="Damon W."/>
            <person name="Desjardin D."/>
            <person name="Finy P."/>
            <person name="Geml J."/>
            <person name="Haridas S."/>
            <person name="Hughes K."/>
            <person name="Justo A."/>
            <person name="Karasinski D."/>
            <person name="Kautmanova I."/>
            <person name="Kiss B."/>
            <person name="Kocsube S."/>
            <person name="Kotiranta H."/>
            <person name="LaButti K.M."/>
            <person name="Lechner B.E."/>
            <person name="Liimatainen K."/>
            <person name="Lipzen A."/>
            <person name="Lukacs Z."/>
            <person name="Mihaltcheva S."/>
            <person name="Morgado L.N."/>
            <person name="Niskanen T."/>
            <person name="Noordeloos M.E."/>
            <person name="Ohm R.A."/>
            <person name="Ortiz-Santana B."/>
            <person name="Ovrebo C."/>
            <person name="Racz N."/>
            <person name="Riley R."/>
            <person name="Savchenko A."/>
            <person name="Shiryaev A."/>
            <person name="Soop K."/>
            <person name="Spirin V."/>
            <person name="Szebenyi C."/>
            <person name="Tomsovsky M."/>
            <person name="Tulloss R.E."/>
            <person name="Uehling J."/>
            <person name="Grigoriev I.V."/>
            <person name="Vagvolgyi C."/>
            <person name="Papp T."/>
            <person name="Martin F.M."/>
            <person name="Miettinen O."/>
            <person name="Hibbett D.S."/>
            <person name="Nagy L.G."/>
        </authorList>
    </citation>
    <scope>NUCLEOTIDE SEQUENCE [LARGE SCALE GENOMIC DNA]</scope>
    <source>
        <strain evidence="2 3">FP101781</strain>
    </source>
</reference>
<name>A0A4Y7SMT2_COPMI</name>
<evidence type="ECO:0000313" key="3">
    <source>
        <dbReference type="Proteomes" id="UP000298030"/>
    </source>
</evidence>
<dbReference type="Proteomes" id="UP000298030">
    <property type="component" value="Unassembled WGS sequence"/>
</dbReference>
<proteinExistence type="predicted"/>
<gene>
    <name evidence="2" type="ORF">FA13DRAFT_1715655</name>
</gene>
<evidence type="ECO:0000256" key="1">
    <source>
        <dbReference type="SAM" id="MobiDB-lite"/>
    </source>
</evidence>
<feature type="region of interest" description="Disordered" evidence="1">
    <location>
        <begin position="38"/>
        <end position="70"/>
    </location>
</feature>
<dbReference type="OrthoDB" id="3122113at2759"/>
<protein>
    <submittedName>
        <fullName evidence="2">Uncharacterized protein</fullName>
    </submittedName>
</protein>
<organism evidence="2 3">
    <name type="scientific">Coprinellus micaceus</name>
    <name type="common">Glistening ink-cap mushroom</name>
    <name type="synonym">Coprinus micaceus</name>
    <dbReference type="NCBI Taxonomy" id="71717"/>
    <lineage>
        <taxon>Eukaryota</taxon>
        <taxon>Fungi</taxon>
        <taxon>Dikarya</taxon>
        <taxon>Basidiomycota</taxon>
        <taxon>Agaricomycotina</taxon>
        <taxon>Agaricomycetes</taxon>
        <taxon>Agaricomycetidae</taxon>
        <taxon>Agaricales</taxon>
        <taxon>Agaricineae</taxon>
        <taxon>Psathyrellaceae</taxon>
        <taxon>Coprinellus</taxon>
    </lineage>
</organism>
<accession>A0A4Y7SMT2</accession>
<dbReference type="EMBL" id="QPFP01000083">
    <property type="protein sequence ID" value="TEB22958.1"/>
    <property type="molecule type" value="Genomic_DNA"/>
</dbReference>
<evidence type="ECO:0000313" key="2">
    <source>
        <dbReference type="EMBL" id="TEB22958.1"/>
    </source>
</evidence>
<dbReference type="AlphaFoldDB" id="A0A4Y7SMT2"/>
<comment type="caution">
    <text evidence="2">The sequence shown here is derived from an EMBL/GenBank/DDBJ whole genome shotgun (WGS) entry which is preliminary data.</text>
</comment>